<dbReference type="SUPFAM" id="SSF53850">
    <property type="entry name" value="Periplasmic binding protein-like II"/>
    <property type="match status" value="1"/>
</dbReference>
<dbReference type="Gene3D" id="3.10.105.10">
    <property type="entry name" value="Dipeptide-binding Protein, Domain 3"/>
    <property type="match status" value="1"/>
</dbReference>
<keyword evidence="2" id="KW-0813">Transport</keyword>
<dbReference type="Gene3D" id="3.90.76.10">
    <property type="entry name" value="Dipeptide-binding Protein, Domain 1"/>
    <property type="match status" value="1"/>
</dbReference>
<proteinExistence type="inferred from homology"/>
<organism evidence="5">
    <name type="scientific">Longilinea arvoryzae</name>
    <dbReference type="NCBI Taxonomy" id="360412"/>
    <lineage>
        <taxon>Bacteria</taxon>
        <taxon>Bacillati</taxon>
        <taxon>Chloroflexota</taxon>
        <taxon>Anaerolineae</taxon>
        <taxon>Anaerolineales</taxon>
        <taxon>Anaerolineaceae</taxon>
        <taxon>Longilinea</taxon>
    </lineage>
</organism>
<dbReference type="GO" id="GO:1904680">
    <property type="term" value="F:peptide transmembrane transporter activity"/>
    <property type="evidence" value="ECO:0007669"/>
    <property type="project" value="TreeGrafter"/>
</dbReference>
<dbReference type="EMBL" id="DF967972">
    <property type="protein sequence ID" value="GAP15124.1"/>
    <property type="molecule type" value="Genomic_DNA"/>
</dbReference>
<evidence type="ECO:0000256" key="1">
    <source>
        <dbReference type="ARBA" id="ARBA00005695"/>
    </source>
</evidence>
<feature type="domain" description="Solute-binding protein family 5" evidence="4">
    <location>
        <begin position="86"/>
        <end position="457"/>
    </location>
</feature>
<dbReference type="OrthoDB" id="9796817at2"/>
<dbReference type="InterPro" id="IPR039424">
    <property type="entry name" value="SBP_5"/>
</dbReference>
<dbReference type="PANTHER" id="PTHR30290:SF9">
    <property type="entry name" value="OLIGOPEPTIDE-BINDING PROTEIN APPA"/>
    <property type="match status" value="1"/>
</dbReference>
<accession>A0A0S7BJ31</accession>
<dbReference type="Pfam" id="PF00496">
    <property type="entry name" value="SBP_bac_5"/>
    <property type="match status" value="1"/>
</dbReference>
<keyword evidence="3" id="KW-0732">Signal</keyword>
<protein>
    <submittedName>
        <fullName evidence="5">ABC-type dipeptide transport system, periplasmic component</fullName>
    </submittedName>
</protein>
<reference evidence="5" key="1">
    <citation type="submission" date="2015-07" db="EMBL/GenBank/DDBJ databases">
        <title>Draft Genome Sequences of Anaerolinea thermolimosa IMO-1, Bellilinea caldifistulae GOMI-1, Leptolinea tardivitalis YMTK-2, Levilinea saccharolytica KIBI-1,Longilinea arvoryzae KOME-1, Previously Described as Members of the Anaerolineaceae (Chloroflexi).</title>
        <authorList>
            <person name="Sekiguchi Y."/>
            <person name="Ohashi A."/>
            <person name="Matsuura N."/>
            <person name="Tourlousse M.D."/>
        </authorList>
    </citation>
    <scope>NUCLEOTIDE SEQUENCE [LARGE SCALE GENOMIC DNA]</scope>
    <source>
        <strain evidence="5">KOME-1</strain>
    </source>
</reference>
<comment type="similarity">
    <text evidence="1">Belongs to the bacterial solute-binding protein 5 family.</text>
</comment>
<dbReference type="InterPro" id="IPR030678">
    <property type="entry name" value="Peptide/Ni-bd"/>
</dbReference>
<gene>
    <name evidence="5" type="ORF">LARV_02905</name>
</gene>
<evidence type="ECO:0000313" key="6">
    <source>
        <dbReference type="Proteomes" id="UP000055060"/>
    </source>
</evidence>
<dbReference type="InterPro" id="IPR000914">
    <property type="entry name" value="SBP_5_dom"/>
</dbReference>
<name>A0A0S7BJ31_9CHLR</name>
<keyword evidence="6" id="KW-1185">Reference proteome</keyword>
<sequence length="563" mass="62537">MKKIRWQLIIIFLTGLVVGALLLIEQPTSQTPASAPQPSEGGAYAEALIGSLQRLNPVLDFYNSVDRDVDRLLYSRLITFDDHGNPVADLADSWGISKDGTIYNFALKEGVLWHDGKPLTSADVVFTIDLLRSDSPVIPSDLQAFWKSVEVTAVSDTQLQFKLPEPFSPFLDYLSFGVLPKHLLEGTNFADLIDASFNLQPVGSGPFKFDRLIAEDGKITGVVLSANTKYYGSKPFIQQMVFRYYADDQSALDAYRNGDVQGIAGISKATLPEALAEPDLSIYTGRLPELSMVLFNLKNTDKPFLADAAVRKALYTGLNRQWIIDRILNGQGILADGPIFPNSWAYNDSLSRVEFDSTKAADMLKDAGYVVGTDDPNVRAKEGVQLSFTLIYPDTPEHTLIAQAIQKDWESIQVRVDLEAVSYDALLNERLANRDYQAALVDMDLARSPDPDPYPFWDQVQANSGQNYTQWDNKMASDYLENARVTLDDSERARLYRNFQAIFADDLPALPLYYPVYTYAVGSQVQGIRMGPLYDTADRFASVTSWYLQASSATSAPAETITP</sequence>
<evidence type="ECO:0000256" key="3">
    <source>
        <dbReference type="ARBA" id="ARBA00022729"/>
    </source>
</evidence>
<dbReference type="Gene3D" id="3.40.190.10">
    <property type="entry name" value="Periplasmic binding protein-like II"/>
    <property type="match status" value="1"/>
</dbReference>
<dbReference type="Proteomes" id="UP000055060">
    <property type="component" value="Unassembled WGS sequence"/>
</dbReference>
<dbReference type="GO" id="GO:0015833">
    <property type="term" value="P:peptide transport"/>
    <property type="evidence" value="ECO:0007669"/>
    <property type="project" value="TreeGrafter"/>
</dbReference>
<dbReference type="PIRSF" id="PIRSF002741">
    <property type="entry name" value="MppA"/>
    <property type="match status" value="1"/>
</dbReference>
<dbReference type="GO" id="GO:0042597">
    <property type="term" value="C:periplasmic space"/>
    <property type="evidence" value="ECO:0007669"/>
    <property type="project" value="UniProtKB-ARBA"/>
</dbReference>
<dbReference type="GO" id="GO:0043190">
    <property type="term" value="C:ATP-binding cassette (ABC) transporter complex"/>
    <property type="evidence" value="ECO:0007669"/>
    <property type="project" value="InterPro"/>
</dbReference>
<dbReference type="STRING" id="360412.LARV_02905"/>
<dbReference type="PANTHER" id="PTHR30290">
    <property type="entry name" value="PERIPLASMIC BINDING COMPONENT OF ABC TRANSPORTER"/>
    <property type="match status" value="1"/>
</dbReference>
<evidence type="ECO:0000259" key="4">
    <source>
        <dbReference type="Pfam" id="PF00496"/>
    </source>
</evidence>
<dbReference type="CDD" id="cd08513">
    <property type="entry name" value="PBP2_thermophilic_Hb8_like"/>
    <property type="match status" value="1"/>
</dbReference>
<dbReference type="AlphaFoldDB" id="A0A0S7BJ31"/>
<evidence type="ECO:0000313" key="5">
    <source>
        <dbReference type="EMBL" id="GAP15124.1"/>
    </source>
</evidence>
<evidence type="ECO:0000256" key="2">
    <source>
        <dbReference type="ARBA" id="ARBA00022448"/>
    </source>
</evidence>
<dbReference type="RefSeq" id="WP_075074322.1">
    <property type="nucleotide sequence ID" value="NZ_DF967972.1"/>
</dbReference>